<proteinExistence type="inferred from homology"/>
<protein>
    <recommendedName>
        <fullName evidence="6">Chromosome partition protein Smc</fullName>
    </recommendedName>
</protein>
<feature type="coiled-coil region" evidence="6">
    <location>
        <begin position="320"/>
        <end position="382"/>
    </location>
</feature>
<keyword evidence="9" id="KW-1185">Reference proteome</keyword>
<dbReference type="GO" id="GO:0007059">
    <property type="term" value="P:chromosome segregation"/>
    <property type="evidence" value="ECO:0007669"/>
    <property type="project" value="UniProtKB-UniRule"/>
</dbReference>
<dbReference type="Proteomes" id="UP000010366">
    <property type="component" value="Chromosome"/>
</dbReference>
<keyword evidence="3 6" id="KW-0067">ATP-binding</keyword>
<dbReference type="SUPFAM" id="SSF75553">
    <property type="entry name" value="Smc hinge domain"/>
    <property type="match status" value="1"/>
</dbReference>
<organism evidence="8 9">
    <name type="scientific">Chamaesiphon minutus (strain ATCC 27169 / PCC 6605)</name>
    <dbReference type="NCBI Taxonomy" id="1173020"/>
    <lineage>
        <taxon>Bacteria</taxon>
        <taxon>Bacillati</taxon>
        <taxon>Cyanobacteriota</taxon>
        <taxon>Cyanophyceae</taxon>
        <taxon>Gomontiellales</taxon>
        <taxon>Chamaesiphonaceae</taxon>
        <taxon>Chamaesiphon</taxon>
    </lineage>
</organism>
<comment type="subcellular location">
    <subcellularLocation>
        <location evidence="6">Cytoplasm</location>
    </subcellularLocation>
</comment>
<dbReference type="GO" id="GO:0005737">
    <property type="term" value="C:cytoplasm"/>
    <property type="evidence" value="ECO:0007669"/>
    <property type="project" value="UniProtKB-SubCell"/>
</dbReference>
<dbReference type="PATRIC" id="fig|1173020.3.peg.4036"/>
<dbReference type="Gene3D" id="1.10.287.1490">
    <property type="match status" value="1"/>
</dbReference>
<feature type="domain" description="SMC hinge" evidence="7">
    <location>
        <begin position="552"/>
        <end position="669"/>
    </location>
</feature>
<dbReference type="InterPro" id="IPR003395">
    <property type="entry name" value="RecF/RecN/SMC_N"/>
</dbReference>
<evidence type="ECO:0000313" key="9">
    <source>
        <dbReference type="Proteomes" id="UP000010366"/>
    </source>
</evidence>
<evidence type="ECO:0000259" key="7">
    <source>
        <dbReference type="SMART" id="SM00968"/>
    </source>
</evidence>
<dbReference type="SUPFAM" id="SSF57997">
    <property type="entry name" value="Tropomyosin"/>
    <property type="match status" value="1"/>
</dbReference>
<dbReference type="Pfam" id="PF02463">
    <property type="entry name" value="SMC_N"/>
    <property type="match status" value="1"/>
</dbReference>
<feature type="coiled-coil region" evidence="6">
    <location>
        <begin position="796"/>
        <end position="877"/>
    </location>
</feature>
<dbReference type="InterPro" id="IPR027417">
    <property type="entry name" value="P-loop_NTPase"/>
</dbReference>
<evidence type="ECO:0000256" key="2">
    <source>
        <dbReference type="ARBA" id="ARBA00022741"/>
    </source>
</evidence>
<dbReference type="GO" id="GO:0005694">
    <property type="term" value="C:chromosome"/>
    <property type="evidence" value="ECO:0007669"/>
    <property type="project" value="InterPro"/>
</dbReference>
<dbReference type="Gene3D" id="3.40.50.300">
    <property type="entry name" value="P-loop containing nucleotide triphosphate hydrolases"/>
    <property type="match status" value="2"/>
</dbReference>
<feature type="coiled-coil region" evidence="6">
    <location>
        <begin position="913"/>
        <end position="954"/>
    </location>
</feature>
<dbReference type="NCBIfam" id="TIGR02169">
    <property type="entry name" value="SMC_prok_A"/>
    <property type="match status" value="1"/>
</dbReference>
<dbReference type="GO" id="GO:0006260">
    <property type="term" value="P:DNA replication"/>
    <property type="evidence" value="ECO:0007669"/>
    <property type="project" value="UniProtKB-UniRule"/>
</dbReference>
<gene>
    <name evidence="6" type="primary">smc</name>
    <name evidence="8" type="ORF">Cha6605_3514</name>
</gene>
<sequence>MHLELMVHIKQVELSHFKSFGGTTKVPILPGFTVVSGPNGSGKSNILDALLFCLGLASSKGMRAERLPDLVNHDRSNHKGASEAIVTVTFDLENDDEPAPEIEVVDVSSVSPAPPKQRLANEWVVTRRLRVNAQGGYTSNYAINGEACNLAELHEQLNALRIYPEGYNVVLQGDVTSIISMNSKERREIIDELAGVAAFDRKIDRAKDTLDEVKEKVEKCNIVAAELVVQRDKLAQDKIKAEKYQRLRTEFQQKSVEEVVLKWQNLQQKQATIQTDLGKGKIALGELDKQLVDLQGEIGTTTAEVERLNACVRALGEEKLLAAQAELATQQAEQRQLTLQKEELTATRSNTHTNQQQSANQLANYEQEFHRLTSEQQQLETTQLKKSVADRDEAKYQLELTKEKASSIASASTAWVEEQTQVSRQIETTLQLLSKQRTAQAQLTERRSQLTAKIAEETARLATVTPELAANQNKVSDLENKLAQATGDLAVLENKLNAVQANVDTQLETQKRLLQEQRDKQRLVDKLEAQNQAQAEAQGTFATKIIKEAKIPGVYGLVAQLGNVAPAYQLALEIAAGARMGNLVVEDDGVASRAIEILKQKRGGRATFLPLNKINAQPLKENAALRATQGFIDYAVNLVDFDREYENIFNYVFGGTIVFDRLDRARSLLGRHRIVTLDGELLESSGAMTGGNISQKSTLHFGTADASESAEVRSLQQRLGEIEQILQVSIEVVNNSNTELRKLTTAVSDTRQNQREIKLNFERNQQEIGQLTTQQTQLQQQIFKNQQDLDRTITDLTALEQALPAQEAALAELHAELAELEKSGVHSDWQAIQTEIKSQEQQLNQRQQALTAFEQKLQEIDRQRSILTEKISENQRRTSEYIEQIGGLDRKLTDINTRLTGIGDSIATTKASLVILEQELGTDKQERDKAEAKLRQLHLNLQELQWEQQKLTELQQQRQTEIDNLIIQIATQRTELPAELPELPPESQTDEYLASLQSQIRLLQKRMEGMEPVNMLALEAYEETNNRLQELSDKLATLEAESMELLLRIENFTTLRFQAFSEAFDAVNANFQNIFAELSDGDGFLQLEDAENPFNGGLNLVAHPKGKPVQRLSSMSGGEKSLTALSFIFALQRYRPSPFYAFDEVDMFLDGANVERLSKMIRKQANQAQFLVVSLRRPMIEAADRTIGVTQARGAYTQVLGINLKTSA</sequence>
<dbReference type="PIRSF" id="PIRSF005719">
    <property type="entry name" value="SMC"/>
    <property type="match status" value="1"/>
</dbReference>
<dbReference type="HAMAP" id="MF_01894">
    <property type="entry name" value="Smc_prok"/>
    <property type="match status" value="1"/>
</dbReference>
<keyword evidence="2 6" id="KW-0547">Nucleotide-binding</keyword>
<accession>K9UJX7</accession>
<evidence type="ECO:0000256" key="5">
    <source>
        <dbReference type="ARBA" id="ARBA00023125"/>
    </source>
</evidence>
<dbReference type="InterPro" id="IPR036277">
    <property type="entry name" value="SMC_hinge_sf"/>
</dbReference>
<dbReference type="Gene3D" id="3.30.70.1620">
    <property type="match status" value="1"/>
</dbReference>
<evidence type="ECO:0000256" key="4">
    <source>
        <dbReference type="ARBA" id="ARBA00023054"/>
    </source>
</evidence>
<dbReference type="SMART" id="SM00968">
    <property type="entry name" value="SMC_hinge"/>
    <property type="match status" value="1"/>
</dbReference>
<evidence type="ECO:0000256" key="1">
    <source>
        <dbReference type="ARBA" id="ARBA00022490"/>
    </source>
</evidence>
<evidence type="ECO:0000256" key="3">
    <source>
        <dbReference type="ARBA" id="ARBA00022840"/>
    </source>
</evidence>
<dbReference type="PANTHER" id="PTHR18937">
    <property type="entry name" value="STRUCTURAL MAINTENANCE OF CHROMOSOMES SMC FAMILY MEMBER"/>
    <property type="match status" value="1"/>
</dbReference>
<dbReference type="GO" id="GO:0003677">
    <property type="term" value="F:DNA binding"/>
    <property type="evidence" value="ECO:0007669"/>
    <property type="project" value="UniProtKB-UniRule"/>
</dbReference>
<dbReference type="GO" id="GO:0030261">
    <property type="term" value="P:chromosome condensation"/>
    <property type="evidence" value="ECO:0007669"/>
    <property type="project" value="InterPro"/>
</dbReference>
<evidence type="ECO:0000256" key="6">
    <source>
        <dbReference type="HAMAP-Rule" id="MF_01894"/>
    </source>
</evidence>
<comment type="function">
    <text evidence="6">Required for chromosome condensation and partitioning.</text>
</comment>
<feature type="coiled-coil region" evidence="6">
    <location>
        <begin position="440"/>
        <end position="533"/>
    </location>
</feature>
<dbReference type="GO" id="GO:0007062">
    <property type="term" value="P:sister chromatid cohesion"/>
    <property type="evidence" value="ECO:0007669"/>
    <property type="project" value="InterPro"/>
</dbReference>
<dbReference type="AlphaFoldDB" id="K9UJX7"/>
<dbReference type="EMBL" id="CP003600">
    <property type="protein sequence ID" value="AFY94504.1"/>
    <property type="molecule type" value="Genomic_DNA"/>
</dbReference>
<dbReference type="Gene3D" id="1.20.1060.20">
    <property type="match status" value="1"/>
</dbReference>
<keyword evidence="4 6" id="KW-0175">Coiled coil</keyword>
<feature type="coiled-coil region" evidence="6">
    <location>
        <begin position="196"/>
        <end position="223"/>
    </location>
</feature>
<comment type="subunit">
    <text evidence="6">Homodimer.</text>
</comment>
<dbReference type="KEGG" id="cmp:Cha6605_3514"/>
<dbReference type="GO" id="GO:0005524">
    <property type="term" value="F:ATP binding"/>
    <property type="evidence" value="ECO:0007669"/>
    <property type="project" value="UniProtKB-UniRule"/>
</dbReference>
<dbReference type="InterPro" id="IPR010935">
    <property type="entry name" value="SMC_hinge"/>
</dbReference>
<keyword evidence="5 6" id="KW-0238">DNA-binding</keyword>
<keyword evidence="1 6" id="KW-0963">Cytoplasm</keyword>
<feature type="coiled-coil region" evidence="6">
    <location>
        <begin position="1014"/>
        <end position="1048"/>
    </location>
</feature>
<reference evidence="8 9" key="1">
    <citation type="submission" date="2012-05" db="EMBL/GenBank/DDBJ databases">
        <title>Finished chromosome of genome of Chamaesiphon sp. PCC 6605.</title>
        <authorList>
            <consortium name="US DOE Joint Genome Institute"/>
            <person name="Gugger M."/>
            <person name="Coursin T."/>
            <person name="Rippka R."/>
            <person name="Tandeau De Marsac N."/>
            <person name="Huntemann M."/>
            <person name="Wei C.-L."/>
            <person name="Han J."/>
            <person name="Detter J.C."/>
            <person name="Han C."/>
            <person name="Tapia R."/>
            <person name="Chen A."/>
            <person name="Kyrpides N."/>
            <person name="Mavromatis K."/>
            <person name="Markowitz V."/>
            <person name="Szeto E."/>
            <person name="Ivanova N."/>
            <person name="Pagani I."/>
            <person name="Pati A."/>
            <person name="Goodwin L."/>
            <person name="Nordberg H.P."/>
            <person name="Cantor M.N."/>
            <person name="Hua S.X."/>
            <person name="Woyke T."/>
            <person name="Kerfeld C.A."/>
        </authorList>
    </citation>
    <scope>NUCLEOTIDE SEQUENCE [LARGE SCALE GENOMIC DNA]</scope>
    <source>
        <strain evidence="9">ATCC 27169 / PCC 6605</strain>
    </source>
</reference>
<dbReference type="InterPro" id="IPR024704">
    <property type="entry name" value="SMC"/>
</dbReference>
<dbReference type="STRING" id="1173020.Cha6605_3514"/>
<evidence type="ECO:0000313" key="8">
    <source>
        <dbReference type="EMBL" id="AFY94504.1"/>
    </source>
</evidence>
<comment type="domain">
    <text evidence="6">Contains large globular domains required for ATP hydrolysis at each terminus and a third globular domain forming a flexible hinge near the middle of the molecule. These domains are separated by coiled-coil structures.</text>
</comment>
<dbReference type="CDD" id="cd03278">
    <property type="entry name" value="ABC_SMC_barmotin"/>
    <property type="match status" value="1"/>
</dbReference>
<feature type="binding site" evidence="6">
    <location>
        <begin position="38"/>
        <end position="45"/>
    </location>
    <ligand>
        <name>ATP</name>
        <dbReference type="ChEBI" id="CHEBI:30616"/>
    </ligand>
</feature>
<dbReference type="HOGENOM" id="CLU_001042_2_2_3"/>
<name>K9UJX7_CHAP6</name>
<comment type="similarity">
    <text evidence="6">Belongs to the SMC family.</text>
</comment>
<dbReference type="SUPFAM" id="SSF52540">
    <property type="entry name" value="P-loop containing nucleoside triphosphate hydrolases"/>
    <property type="match status" value="1"/>
</dbReference>
<dbReference type="eggNOG" id="COG1196">
    <property type="taxonomic scope" value="Bacteria"/>
</dbReference>
<dbReference type="Pfam" id="PF06470">
    <property type="entry name" value="SMC_hinge"/>
    <property type="match status" value="1"/>
</dbReference>
<dbReference type="InterPro" id="IPR011890">
    <property type="entry name" value="SMC_prok"/>
</dbReference>
<dbReference type="GO" id="GO:0016887">
    <property type="term" value="F:ATP hydrolysis activity"/>
    <property type="evidence" value="ECO:0007669"/>
    <property type="project" value="InterPro"/>
</dbReference>